<dbReference type="EMBL" id="BGPR01013181">
    <property type="protein sequence ID" value="GBN59564.1"/>
    <property type="molecule type" value="Genomic_DNA"/>
</dbReference>
<dbReference type="Proteomes" id="UP000499080">
    <property type="component" value="Unassembled WGS sequence"/>
</dbReference>
<accession>A0A4Y2Q7Z8</accession>
<feature type="domain" description="Ig-like" evidence="1">
    <location>
        <begin position="9"/>
        <end position="101"/>
    </location>
</feature>
<dbReference type="AlphaFoldDB" id="A0A4Y2Q7Z8"/>
<dbReference type="SUPFAM" id="SSF48726">
    <property type="entry name" value="Immunoglobulin"/>
    <property type="match status" value="1"/>
</dbReference>
<organism evidence="2 3">
    <name type="scientific">Araneus ventricosus</name>
    <name type="common">Orbweaver spider</name>
    <name type="synonym">Epeira ventricosa</name>
    <dbReference type="NCBI Taxonomy" id="182803"/>
    <lineage>
        <taxon>Eukaryota</taxon>
        <taxon>Metazoa</taxon>
        <taxon>Ecdysozoa</taxon>
        <taxon>Arthropoda</taxon>
        <taxon>Chelicerata</taxon>
        <taxon>Arachnida</taxon>
        <taxon>Araneae</taxon>
        <taxon>Araneomorphae</taxon>
        <taxon>Entelegynae</taxon>
        <taxon>Araneoidea</taxon>
        <taxon>Araneidae</taxon>
        <taxon>Araneus</taxon>
    </lineage>
</organism>
<protein>
    <submittedName>
        <fullName evidence="2">Semaphorin-2A</fullName>
    </submittedName>
</protein>
<sequence length="228" mass="25962">SVLHDLVLPAGVKNKPLHVYWGQSVHLACPVHLPQAETAVIGSSRWFRYSREKGKYEVQQRRDKYIYTQDQGLVILSVTERDSGRYDCKLGPNTLCSYNITVDTKTCSAPTDVEYRKVYSDWCHEFEKYKMAMKTWQNKQQKCQLTHPNDVAYQGSPPLRNSQEATRTSIRVHGIDVQSKNLPGSSREHPMDVCRVSTSRRQSMAIAHSGGCTFTEASYVPHKDILVV</sequence>
<dbReference type="PROSITE" id="PS50835">
    <property type="entry name" value="IG_LIKE"/>
    <property type="match status" value="1"/>
</dbReference>
<evidence type="ECO:0000259" key="1">
    <source>
        <dbReference type="PROSITE" id="PS50835"/>
    </source>
</evidence>
<dbReference type="OrthoDB" id="9988752at2759"/>
<feature type="non-terminal residue" evidence="2">
    <location>
        <position position="1"/>
    </location>
</feature>
<dbReference type="InterPro" id="IPR007110">
    <property type="entry name" value="Ig-like_dom"/>
</dbReference>
<reference evidence="2 3" key="1">
    <citation type="journal article" date="2019" name="Sci. Rep.">
        <title>Orb-weaving spider Araneus ventricosus genome elucidates the spidroin gene catalogue.</title>
        <authorList>
            <person name="Kono N."/>
            <person name="Nakamura H."/>
            <person name="Ohtoshi R."/>
            <person name="Moran D.A.P."/>
            <person name="Shinohara A."/>
            <person name="Yoshida Y."/>
            <person name="Fujiwara M."/>
            <person name="Mori M."/>
            <person name="Tomita M."/>
            <person name="Arakawa K."/>
        </authorList>
    </citation>
    <scope>NUCLEOTIDE SEQUENCE [LARGE SCALE GENOMIC DNA]</scope>
</reference>
<evidence type="ECO:0000313" key="2">
    <source>
        <dbReference type="EMBL" id="GBN59564.1"/>
    </source>
</evidence>
<dbReference type="Gene3D" id="2.60.40.10">
    <property type="entry name" value="Immunoglobulins"/>
    <property type="match status" value="1"/>
</dbReference>
<dbReference type="InterPro" id="IPR013783">
    <property type="entry name" value="Ig-like_fold"/>
</dbReference>
<proteinExistence type="predicted"/>
<evidence type="ECO:0000313" key="3">
    <source>
        <dbReference type="Proteomes" id="UP000499080"/>
    </source>
</evidence>
<comment type="caution">
    <text evidence="2">The sequence shown here is derived from an EMBL/GenBank/DDBJ whole genome shotgun (WGS) entry which is preliminary data.</text>
</comment>
<keyword evidence="3" id="KW-1185">Reference proteome</keyword>
<name>A0A4Y2Q7Z8_ARAVE</name>
<gene>
    <name evidence="2" type="primary">SEMA-2A_1</name>
    <name evidence="2" type="ORF">AVEN_11343_1</name>
</gene>
<dbReference type="InterPro" id="IPR036179">
    <property type="entry name" value="Ig-like_dom_sf"/>
</dbReference>